<dbReference type="GeneID" id="18811520"/>
<gene>
    <name evidence="1" type="ORF">SERLADRAFT_391884</name>
</gene>
<name>F8NYH4_SERL9</name>
<dbReference type="Proteomes" id="UP000008064">
    <property type="component" value="Unassembled WGS sequence"/>
</dbReference>
<reference evidence="1" key="1">
    <citation type="submission" date="2011-04" db="EMBL/GenBank/DDBJ databases">
        <title>Evolution of plant cell wall degrading machinery underlies the functional diversity of forest fungi.</title>
        <authorList>
            <consortium name="US DOE Joint Genome Institute (JGI-PGF)"/>
            <person name="Eastwood D.C."/>
            <person name="Floudas D."/>
            <person name="Binder M."/>
            <person name="Majcherczyk A."/>
            <person name="Schneider P."/>
            <person name="Aerts A."/>
            <person name="Asiegbu F.O."/>
            <person name="Baker S.E."/>
            <person name="Barry K."/>
            <person name="Bendiksby M."/>
            <person name="Blumentritt M."/>
            <person name="Coutinho P.M."/>
            <person name="Cullen D."/>
            <person name="Cullen D."/>
            <person name="Gathman A."/>
            <person name="Goodell B."/>
            <person name="Henrissat B."/>
            <person name="Ihrmark K."/>
            <person name="Kauserud H."/>
            <person name="Kohler A."/>
            <person name="LaButti K."/>
            <person name="Lapidus A."/>
            <person name="Lavin J.L."/>
            <person name="Lee Y.-H."/>
            <person name="Lindquist E."/>
            <person name="Lilly W."/>
            <person name="Lucas S."/>
            <person name="Morin E."/>
            <person name="Murat C."/>
            <person name="Oguiza J.A."/>
            <person name="Park J."/>
            <person name="Pisabarro A.G."/>
            <person name="Riley R."/>
            <person name="Rosling A."/>
            <person name="Salamov A."/>
            <person name="Schmidt O."/>
            <person name="Schmutz J."/>
            <person name="Skrede I."/>
            <person name="Stenlid J."/>
            <person name="Wiebenga A."/>
            <person name="Xie X."/>
            <person name="Kues U."/>
            <person name="Hibbett D.S."/>
            <person name="Hoffmeister D."/>
            <person name="Hogberg N."/>
            <person name="Martin F."/>
            <person name="Grigoriev I.V."/>
            <person name="Watkinson S.C."/>
        </authorList>
    </citation>
    <scope>NUCLEOTIDE SEQUENCE</scope>
    <source>
        <strain evidence="1">S7.9</strain>
    </source>
</reference>
<protein>
    <submittedName>
        <fullName evidence="1">Uncharacterized protein</fullName>
    </submittedName>
</protein>
<dbReference type="HOGENOM" id="CLU_2677928_0_0_1"/>
<evidence type="ECO:0000313" key="1">
    <source>
        <dbReference type="EMBL" id="EGO23645.1"/>
    </source>
</evidence>
<dbReference type="KEGG" id="sla:SERLADRAFT_391884"/>
<accession>F8NYH4</accession>
<organism>
    <name type="scientific">Serpula lacrymans var. lacrymans (strain S7.9)</name>
    <name type="common">Dry rot fungus</name>
    <dbReference type="NCBI Taxonomy" id="578457"/>
    <lineage>
        <taxon>Eukaryota</taxon>
        <taxon>Fungi</taxon>
        <taxon>Dikarya</taxon>
        <taxon>Basidiomycota</taxon>
        <taxon>Agaricomycotina</taxon>
        <taxon>Agaricomycetes</taxon>
        <taxon>Agaricomycetidae</taxon>
        <taxon>Boletales</taxon>
        <taxon>Coniophorineae</taxon>
        <taxon>Serpulaceae</taxon>
        <taxon>Serpula</taxon>
    </lineage>
</organism>
<proteinExistence type="predicted"/>
<dbReference type="RefSeq" id="XP_007319407.1">
    <property type="nucleotide sequence ID" value="XM_007319345.1"/>
</dbReference>
<feature type="non-terminal residue" evidence="1">
    <location>
        <position position="75"/>
    </location>
</feature>
<dbReference type="AlphaFoldDB" id="F8NYH4"/>
<dbReference type="EMBL" id="GL945435">
    <property type="protein sequence ID" value="EGO23645.1"/>
    <property type="molecule type" value="Genomic_DNA"/>
</dbReference>
<sequence length="75" mass="8598">MGQKRAPLSKAPERKCEHCIHTKPKEQTKLQSEKAKWLSCPLDRMVVSIMRTAGGKALILADKREYSLAIMWNLF</sequence>